<feature type="compositionally biased region" description="Basic and acidic residues" evidence="1">
    <location>
        <begin position="65"/>
        <end position="88"/>
    </location>
</feature>
<organism evidence="2 3">
    <name type="scientific">Mycobacterium phage Prann</name>
    <dbReference type="NCBI Taxonomy" id="1916121"/>
    <lineage>
        <taxon>Viruses</taxon>
        <taxon>Duplodnaviria</taxon>
        <taxon>Heunggongvirae</taxon>
        <taxon>Uroviricota</taxon>
        <taxon>Caudoviricetes</taxon>
        <taxon>Bclasvirinae</taxon>
        <taxon>Pegunavirus</taxon>
        <taxon>Pegunavirus manad</taxon>
    </lineage>
</organism>
<protein>
    <submittedName>
        <fullName evidence="2">Integrase</fullName>
    </submittedName>
</protein>
<name>A0A1J0MIV7_9CAUD</name>
<reference evidence="2 3" key="1">
    <citation type="submission" date="2016-10" db="EMBL/GenBank/DDBJ databases">
        <title>Complete Genome Sequence of a Mycobacteriophage Prann.</title>
        <authorList>
            <person name="Nehra K."/>
            <person name="Temple L."/>
            <person name="Jamdagni P."/>
            <person name="Vats A."/>
            <person name="Chhabra N."/>
            <person name="Dandyan P."/>
            <person name="Rana J.S."/>
        </authorList>
    </citation>
    <scope>NUCLEOTIDE SEQUENCE [LARGE SCALE GENOMIC DNA]</scope>
</reference>
<evidence type="ECO:0000256" key="1">
    <source>
        <dbReference type="SAM" id="MobiDB-lite"/>
    </source>
</evidence>
<evidence type="ECO:0000313" key="3">
    <source>
        <dbReference type="Proteomes" id="UP000224001"/>
    </source>
</evidence>
<dbReference type="Proteomes" id="UP000224001">
    <property type="component" value="Segment"/>
</dbReference>
<feature type="compositionally biased region" description="Pro residues" evidence="1">
    <location>
        <begin position="93"/>
        <end position="103"/>
    </location>
</feature>
<feature type="region of interest" description="Disordered" evidence="1">
    <location>
        <begin position="65"/>
        <end position="121"/>
    </location>
</feature>
<evidence type="ECO:0000313" key="2">
    <source>
        <dbReference type="EMBL" id="APD21108.1"/>
    </source>
</evidence>
<proteinExistence type="predicted"/>
<accession>A0A1J0MIV7</accession>
<dbReference type="EMBL" id="KY006474">
    <property type="protein sequence ID" value="APD21108.1"/>
    <property type="molecule type" value="Genomic_DNA"/>
</dbReference>
<sequence length="139" mass="15836">MRNPDTPRSGIRGITWNSQFGKWHVRIRCRIDGELRYASFGLYADLDDAKAALVLARQGRIEPRTMARRKAEAAARRHEIRRQREIEAVPRFTTPPLPEPVPHPLKRPPVSRPGTAPPNLTLVSTKDLINELRKRGHPA</sequence>